<accession>A0A2X1CB67</accession>
<evidence type="ECO:0000313" key="8">
    <source>
        <dbReference type="Proteomes" id="UP000596117"/>
    </source>
</evidence>
<dbReference type="GO" id="GO:0005975">
    <property type="term" value="P:carbohydrate metabolic process"/>
    <property type="evidence" value="ECO:0007669"/>
    <property type="project" value="InterPro"/>
</dbReference>
<dbReference type="InterPro" id="IPR018970">
    <property type="entry name" value="Xul5P/Fru6P_PKetolase_N"/>
</dbReference>
<feature type="region of interest" description="Disordered" evidence="1">
    <location>
        <begin position="386"/>
        <end position="409"/>
    </location>
</feature>
<evidence type="ECO:0000313" key="5">
    <source>
        <dbReference type="EMBL" id="SPU45755.1"/>
    </source>
</evidence>
<dbReference type="KEGG" id="bdm:EQG53_12130"/>
<evidence type="ECO:0000313" key="7">
    <source>
        <dbReference type="Proteomes" id="UP000287388"/>
    </source>
</evidence>
<gene>
    <name evidence="5" type="primary">xpkA</name>
    <name evidence="3" type="ORF">EQG53_12130</name>
    <name evidence="4" type="ORF">I6H83_10315</name>
    <name evidence="5" type="ORF">NCTC11165_02074</name>
</gene>
<reference evidence="3 7" key="2">
    <citation type="submission" date="2019-01" db="EMBL/GenBank/DDBJ databases">
        <title>Brevundimonas diminuta Genome sequencing and assembly.</title>
        <authorList>
            <person name="Chen H."/>
        </authorList>
    </citation>
    <scope>NUCLEOTIDE SEQUENCE [LARGE SCALE GENOMIC DNA]</scope>
    <source>
        <strain evidence="3">ATCC</strain>
        <strain evidence="7">ATCC(B) 19146</strain>
    </source>
</reference>
<protein>
    <submittedName>
        <fullName evidence="3">Xylulose 5-phosphate 3-epimerase</fullName>
    </submittedName>
    <submittedName>
        <fullName evidence="5">Xylulose-5-phosphate phosphoketolase</fullName>
        <ecNumber evidence="5">4.1.2.9</ecNumber>
    </submittedName>
</protein>
<dbReference type="RefSeq" id="WP_112999846.1">
    <property type="nucleotide sequence ID" value="NZ_BJNC01000014.1"/>
</dbReference>
<evidence type="ECO:0000313" key="6">
    <source>
        <dbReference type="Proteomes" id="UP000250358"/>
    </source>
</evidence>
<sequence length="790" mass="84821">MRWAETWRGGYGAFVRSPETVERLAAAAERLVRRGAWPDEEAVYRLVAAADRLASAAMWMVAHMTYARRVDLSGAALPAEAFKASPEGHTGGSLNMAPAFVGYLLANALSGGTRSWIMGQGHCVAAVEAVNALTGDVSPGQKGRYDRSEASLSQLASDFYSYAIGPDGRPAVPLGSHSGPETAGAVSEGGYLGFAELEYVHMPLRGEGLVAFLSDGAFEEQRGSDWSPRWWRAEDSGLVTPIMILNGRRIEERTEIAQDGGECWLDGHLRLNGFDPIPIDGRDPAAVAWAILESEERLKRFTADRERLYPARLPYVIARTVKGFGFPGAGTNRAHNLPLEGNPRTDEAARATFNAAAAALFVPPGELEAALGALATHDLQRRPLESGHPAARRAPADPTRPVPSWSAGPQSPMQAIDEWFVPFIDANPGLRVRLGNPDELRSNGMGRTLERLRHRVNRPEPGLPEAVDGAVITALNEEAVAGAALGNKGGLSLIVSYEAFAVKMLGLLRQEIIFARRQREIDAPPQWLSVPLLATSHTWENGKNEQSHQDPTLAEALLGEMSDTARVLFPIDANTAVAALRGVYGGRGEVACLVVPKRIVPGLVDPVAAEALWARGAAVIHGDLAAADIQIVAIGAYQAREAIAAAARLERTGRRTCVTALLEPGRFRAPRDEIEARHTASTAELEEIFPERLPRLILTHTRPEPMLGLLRRLDGGPRRTRALGYLSRGGTLDTPGMLFANRCTWAHAAVACADLLGDAAGVLTPGEMAAVRGEAHPRILQVSPPEGSPL</sequence>
<dbReference type="AlphaFoldDB" id="A0A2X1CB67"/>
<dbReference type="Gene3D" id="3.40.50.920">
    <property type="match status" value="1"/>
</dbReference>
<organism evidence="5 6">
    <name type="scientific">Brevundimonas diminuta</name>
    <name type="common">Pseudomonas diminuta</name>
    <dbReference type="NCBI Taxonomy" id="293"/>
    <lineage>
        <taxon>Bacteria</taxon>
        <taxon>Pseudomonadati</taxon>
        <taxon>Pseudomonadota</taxon>
        <taxon>Alphaproteobacteria</taxon>
        <taxon>Caulobacterales</taxon>
        <taxon>Caulobacteraceae</taxon>
        <taxon>Brevundimonas</taxon>
    </lineage>
</organism>
<dbReference type="PANTHER" id="PTHR31273">
    <property type="entry name" value="PHOSPHOKETOLASE-RELATED"/>
    <property type="match status" value="1"/>
</dbReference>
<dbReference type="Proteomes" id="UP000250358">
    <property type="component" value="Unassembled WGS sequence"/>
</dbReference>
<dbReference type="InterPro" id="IPR029061">
    <property type="entry name" value="THDP-binding"/>
</dbReference>
<dbReference type="InterPro" id="IPR009014">
    <property type="entry name" value="Transketo_C/PFOR_II"/>
</dbReference>
<dbReference type="Gene3D" id="3.40.50.970">
    <property type="match status" value="2"/>
</dbReference>
<dbReference type="Pfam" id="PF03894">
    <property type="entry name" value="XFP"/>
    <property type="match status" value="1"/>
</dbReference>
<dbReference type="EMBL" id="UAQM01000021">
    <property type="protein sequence ID" value="SPU45755.1"/>
    <property type="molecule type" value="Genomic_DNA"/>
</dbReference>
<dbReference type="EMBL" id="CP066026">
    <property type="protein sequence ID" value="QQB87569.1"/>
    <property type="molecule type" value="Genomic_DNA"/>
</dbReference>
<dbReference type="EC" id="4.1.2.9" evidence="5"/>
<reference evidence="4 8" key="3">
    <citation type="submission" date="2020-12" db="EMBL/GenBank/DDBJ databases">
        <title>FDA dAtabase for Regulatory Grade micrObial Sequences (FDA-ARGOS): Supporting development and validation of Infectious Disease Dx tests.</title>
        <authorList>
            <person name="Kerrigan L."/>
            <person name="Long C."/>
            <person name="Tallon L."/>
            <person name="Sadzewicz L."/>
            <person name="Zhao X."/>
            <person name="Boylan J."/>
            <person name="Ott S."/>
            <person name="Bowen H."/>
            <person name="Vavikolanu K."/>
            <person name="Mehta A."/>
            <person name="Aluvathingal J."/>
            <person name="Nadendla S."/>
            <person name="Yan Y."/>
            <person name="Sichtig H."/>
        </authorList>
    </citation>
    <scope>NUCLEOTIDE SEQUENCE [LARGE SCALE GENOMIC DNA]</scope>
    <source>
        <strain evidence="4 8">FDAARGOS_1026</strain>
    </source>
</reference>
<dbReference type="PANTHER" id="PTHR31273:SF0">
    <property type="entry name" value="PHOSPHOKETOLASE-RELATED"/>
    <property type="match status" value="1"/>
</dbReference>
<dbReference type="Proteomes" id="UP000596117">
    <property type="component" value="Chromosome"/>
</dbReference>
<evidence type="ECO:0000256" key="1">
    <source>
        <dbReference type="SAM" id="MobiDB-lite"/>
    </source>
</evidence>
<evidence type="ECO:0000259" key="2">
    <source>
        <dbReference type="Pfam" id="PF09364"/>
    </source>
</evidence>
<dbReference type="SUPFAM" id="SSF52518">
    <property type="entry name" value="Thiamin diphosphate-binding fold (THDP-binding)"/>
    <property type="match status" value="1"/>
</dbReference>
<dbReference type="GO" id="GO:0050193">
    <property type="term" value="F:phosphoketolase activity"/>
    <property type="evidence" value="ECO:0007669"/>
    <property type="project" value="UniProtKB-EC"/>
</dbReference>
<proteinExistence type="predicted"/>
<evidence type="ECO:0000313" key="3">
    <source>
        <dbReference type="EMBL" id="QAT15049.1"/>
    </source>
</evidence>
<dbReference type="Pfam" id="PF09364">
    <property type="entry name" value="XFP_N"/>
    <property type="match status" value="1"/>
</dbReference>
<keyword evidence="5" id="KW-0456">Lyase</keyword>
<reference evidence="5 6" key="1">
    <citation type="submission" date="2018-06" db="EMBL/GenBank/DDBJ databases">
        <authorList>
            <consortium name="Pathogen Informatics"/>
            <person name="Doyle S."/>
        </authorList>
    </citation>
    <scope>NUCLEOTIDE SEQUENCE [LARGE SCALE GENOMIC DNA]</scope>
    <source>
        <strain evidence="5 6">NCTC11165</strain>
    </source>
</reference>
<dbReference type="EMBL" id="CP035093">
    <property type="protein sequence ID" value="QAT15049.1"/>
    <property type="molecule type" value="Genomic_DNA"/>
</dbReference>
<name>A0A2X1CB67_BREDI</name>
<feature type="domain" description="Xylulose 5-phosphate/Fructose 6-phosphate phosphoketolase N-terminal" evidence="2">
    <location>
        <begin position="48"/>
        <end position="347"/>
    </location>
</feature>
<dbReference type="InterPro" id="IPR005593">
    <property type="entry name" value="Xul5P/Fru6P_PKetolase"/>
</dbReference>
<keyword evidence="8" id="KW-1185">Reference proteome</keyword>
<evidence type="ECO:0000313" key="4">
    <source>
        <dbReference type="EMBL" id="QQB87569.1"/>
    </source>
</evidence>
<dbReference type="Proteomes" id="UP000287388">
    <property type="component" value="Chromosome"/>
</dbReference>